<feature type="repeat" description="ANK" evidence="3">
    <location>
        <begin position="1949"/>
        <end position="1981"/>
    </location>
</feature>
<dbReference type="Proteomes" id="UP001230188">
    <property type="component" value="Unassembled WGS sequence"/>
</dbReference>
<organism evidence="6 7">
    <name type="scientific">Chrysophaeum taylorii</name>
    <dbReference type="NCBI Taxonomy" id="2483200"/>
    <lineage>
        <taxon>Eukaryota</taxon>
        <taxon>Sar</taxon>
        <taxon>Stramenopiles</taxon>
        <taxon>Ochrophyta</taxon>
        <taxon>Pelagophyceae</taxon>
        <taxon>Pelagomonadales</taxon>
        <taxon>Pelagomonadaceae</taxon>
        <taxon>Chrysophaeum</taxon>
    </lineage>
</organism>
<evidence type="ECO:0000256" key="4">
    <source>
        <dbReference type="SAM" id="Coils"/>
    </source>
</evidence>
<dbReference type="GO" id="GO:0007166">
    <property type="term" value="P:cell surface receptor signaling pathway"/>
    <property type="evidence" value="ECO:0007669"/>
    <property type="project" value="InterPro"/>
</dbReference>
<dbReference type="PROSITE" id="PS50297">
    <property type="entry name" value="ANK_REP_REGION"/>
    <property type="match status" value="24"/>
</dbReference>
<evidence type="ECO:0000313" key="7">
    <source>
        <dbReference type="Proteomes" id="UP001230188"/>
    </source>
</evidence>
<name>A0AAD7U9Y7_9STRA</name>
<dbReference type="EMBL" id="JAQMWT010000529">
    <property type="protein sequence ID" value="KAJ8600097.1"/>
    <property type="molecule type" value="Genomic_DNA"/>
</dbReference>
<feature type="repeat" description="ANK" evidence="3">
    <location>
        <begin position="1677"/>
        <end position="1709"/>
    </location>
</feature>
<dbReference type="InterPro" id="IPR011990">
    <property type="entry name" value="TPR-like_helical_dom_sf"/>
</dbReference>
<dbReference type="SUPFAM" id="SSF48452">
    <property type="entry name" value="TPR-like"/>
    <property type="match status" value="1"/>
</dbReference>
<feature type="repeat" description="ANK" evidence="3">
    <location>
        <begin position="1439"/>
        <end position="1471"/>
    </location>
</feature>
<evidence type="ECO:0000256" key="2">
    <source>
        <dbReference type="ARBA" id="ARBA00023043"/>
    </source>
</evidence>
<feature type="coiled-coil region" evidence="4">
    <location>
        <begin position="168"/>
        <end position="230"/>
    </location>
</feature>
<dbReference type="SUPFAM" id="SSF56112">
    <property type="entry name" value="Protein kinase-like (PK-like)"/>
    <property type="match status" value="1"/>
</dbReference>
<feature type="repeat" description="ANK" evidence="3">
    <location>
        <begin position="1881"/>
        <end position="1913"/>
    </location>
</feature>
<feature type="repeat" description="ANK" evidence="3">
    <location>
        <begin position="1609"/>
        <end position="1641"/>
    </location>
</feature>
<dbReference type="Pfam" id="PF12796">
    <property type="entry name" value="Ank_2"/>
    <property type="match status" value="12"/>
</dbReference>
<feature type="repeat" description="ANK" evidence="3">
    <location>
        <begin position="1643"/>
        <end position="1675"/>
    </location>
</feature>
<dbReference type="PROSITE" id="PS50088">
    <property type="entry name" value="ANK_REPEAT"/>
    <property type="match status" value="24"/>
</dbReference>
<feature type="domain" description="Protein kinase" evidence="5">
    <location>
        <begin position="470"/>
        <end position="803"/>
    </location>
</feature>
<dbReference type="Gene3D" id="3.40.50.300">
    <property type="entry name" value="P-loop containing nucleotide triphosphate hydrolases"/>
    <property type="match status" value="1"/>
</dbReference>
<feature type="repeat" description="ANK" evidence="3">
    <location>
        <begin position="1507"/>
        <end position="1539"/>
    </location>
</feature>
<feature type="repeat" description="ANK" evidence="3">
    <location>
        <begin position="1983"/>
        <end position="2015"/>
    </location>
</feature>
<feature type="repeat" description="ANK" evidence="3">
    <location>
        <begin position="2017"/>
        <end position="2049"/>
    </location>
</feature>
<comment type="caution">
    <text evidence="6">The sequence shown here is derived from an EMBL/GenBank/DDBJ whole genome shotgun (WGS) entry which is preliminary data.</text>
</comment>
<dbReference type="PRINTS" id="PR01415">
    <property type="entry name" value="ANKYRIN"/>
</dbReference>
<dbReference type="SUPFAM" id="SSF48403">
    <property type="entry name" value="Ankyrin repeat"/>
    <property type="match status" value="4"/>
</dbReference>
<dbReference type="InterPro" id="IPR000719">
    <property type="entry name" value="Prot_kinase_dom"/>
</dbReference>
<feature type="repeat" description="ANK" evidence="3">
    <location>
        <begin position="1541"/>
        <end position="1573"/>
    </location>
</feature>
<evidence type="ECO:0000256" key="3">
    <source>
        <dbReference type="PROSITE-ProRule" id="PRU00023"/>
    </source>
</evidence>
<feature type="repeat" description="ANK" evidence="3">
    <location>
        <begin position="1813"/>
        <end position="1845"/>
    </location>
</feature>
<reference evidence="6" key="1">
    <citation type="submission" date="2023-01" db="EMBL/GenBank/DDBJ databases">
        <title>Metagenome sequencing of chrysophaentin producing Chrysophaeum taylorii.</title>
        <authorList>
            <person name="Davison J."/>
            <person name="Bewley C."/>
        </authorList>
    </citation>
    <scope>NUCLEOTIDE SEQUENCE</scope>
    <source>
        <strain evidence="6">NIES-1699</strain>
    </source>
</reference>
<proteinExistence type="predicted"/>
<dbReference type="PROSITE" id="PS00108">
    <property type="entry name" value="PROTEIN_KINASE_ST"/>
    <property type="match status" value="1"/>
</dbReference>
<evidence type="ECO:0000313" key="6">
    <source>
        <dbReference type="EMBL" id="KAJ8600097.1"/>
    </source>
</evidence>
<evidence type="ECO:0000256" key="1">
    <source>
        <dbReference type="ARBA" id="ARBA00022737"/>
    </source>
</evidence>
<feature type="repeat" description="ANK" evidence="3">
    <location>
        <begin position="1711"/>
        <end position="1743"/>
    </location>
</feature>
<feature type="repeat" description="ANK" evidence="3">
    <location>
        <begin position="1745"/>
        <end position="1777"/>
    </location>
</feature>
<keyword evidence="2 3" id="KW-0040">ANK repeat</keyword>
<dbReference type="InterPro" id="IPR002110">
    <property type="entry name" value="Ankyrin_rpt"/>
</dbReference>
<dbReference type="InterPro" id="IPR036537">
    <property type="entry name" value="Adaptor_Cbl_N_dom_sf"/>
</dbReference>
<feature type="repeat" description="ANK" evidence="3">
    <location>
        <begin position="1779"/>
        <end position="1811"/>
    </location>
</feature>
<dbReference type="InterPro" id="IPR051165">
    <property type="entry name" value="Multifunctional_ANK_Repeat"/>
</dbReference>
<dbReference type="InterPro" id="IPR027417">
    <property type="entry name" value="P-loop_NTPase"/>
</dbReference>
<accession>A0AAD7U9Y7</accession>
<feature type="repeat" description="ANK" evidence="3">
    <location>
        <begin position="2051"/>
        <end position="2083"/>
    </location>
</feature>
<feature type="repeat" description="ANK" evidence="3">
    <location>
        <begin position="339"/>
        <end position="372"/>
    </location>
</feature>
<dbReference type="GO" id="GO:0005524">
    <property type="term" value="F:ATP binding"/>
    <property type="evidence" value="ECO:0007669"/>
    <property type="project" value="InterPro"/>
</dbReference>
<feature type="repeat" description="ANK" evidence="3">
    <location>
        <begin position="1337"/>
        <end position="1369"/>
    </location>
</feature>
<dbReference type="PANTHER" id="PTHR24123:SF142">
    <property type="entry name" value="ANKYRIN"/>
    <property type="match status" value="1"/>
</dbReference>
<feature type="repeat" description="ANK" evidence="3">
    <location>
        <begin position="1847"/>
        <end position="1879"/>
    </location>
</feature>
<protein>
    <recommendedName>
        <fullName evidence="5">Protein kinase domain-containing protein</fullName>
    </recommendedName>
</protein>
<sequence>MEKAIERTDPRREKVERVDAIVENGLNIIETLLTIAKAIPVVGGICGVAKEILVDVRKYKDKADDVAQAGRRVLGVLEFLRLLASRVDKLAPESTREVRAAMEAIKQLLEEFKAAVKEFGKPDFFIKAWTLRRYAGTLSRLDEKMRDELDFLTKAYGLARDENVEGLLEDITYKLEEALQKYVDARDDDKALEDAAEEGGVDPKEATTALKELHRKMDELNFQIEELIAEFTLALERSDDAAVQNVDDKLSQLMAETSSRRVRKKCLVLQLLVASFAGDTKTIEALIEETPTIIHEQLSKVGGACWALSALHISALCGNLMAIQTLKNMNGDFTIADAHKRTPLHHAAARGHVKVVSYLLRHCGVDVDAVDRRDRTPLMRASYEGFIDVVEKLVNLGKADVNAGFDDDDGIQTAVDIALYRDFTENKIIVDSSPTKPIPTKPTELQRSRGVGNLDAGHLVRLPTTGRPVFEVVDFIARGAHGEVYAVRSTSRTLGKFAMKRVRSDDDKLRGASVAVKKNITSKELRLCREALLMAELGTHPHIVSLQYCVVSGQNAEFLIFMTLVDACNLERLASSGDLYEGDTRSVQASILSILRELASALAFCHSRGVLHQDVKLENVLIDTAGRAYLGDFGLASHGEGVDAELRAPFEGCTLPYASPEVAAAWSRQAREVVLPRVSPAETDIWAFGIVALHLYYADEERFPEMRTALEGIVRMQPPDQCLAADVTQRPTALEASVANGGDAAECYALIASAQLRDGRCEEALVACDRALSNDEAHGSALFVKAEATYRLDSSESFFVDVIRRARLYDAELFHAPRAVEGAIAYLEAAKDEADSARDPVTNDRVSVSACVRDLPPNIVHRCDVKTEFGRAFPSTTMECWSVRGALADVLHTEAVEAAMRTGRVVIEGDACSGKGWILRAFVVALCEQQLDNGSDESSDSEFVLPLTIPLSSIENPEMDWLGGAIDSVRDGGDALRAARIDQRLVLCLDGLDEVSPVTRPSLVEKIVEYARGCPLTVITSRPAAANVGDLAPHGFAFLSVAQVDRRRVEDLGIPPDFASLVETPLSLRLVLLALSSIGELQTPLVLRHRSDLFRVANEEFVARAVAPTRRDGALVVARDVLRECGSSKVRQLFEQLALAAHEDRRKLIKRADLKGLASQRLAAAVWCLARSGLLPPFVPRGSSSVAYFHLTFQEYYVARILGSNNLLVGDRFDLGNPWWQTSALFAFQFAEPRERERALDALSRKIPALRIGDMVEVYLEKFRSYSPHTVFSLDGFVSNRKIGVKMYSWYETEEVSIERFDEECLVLQPAAQFGFIECVRVLIENGADVDKATTDNGATPLLVAALNGHVNCVRLLIVNGADVDKATTDIGATPLLMASQNGDVDCVRVLIEMGADVDKATTDIGATPLLVASHNGHVDCVRVLIEKGADVDNATTDDGATPLHVASLNGHVDCVRLLIENGADVDKAITNDGVTPLSVASRNGHVDCVRMLIEKGADVDKSTTNNGTTPLYVASHNGHVDCVRVLIENGADVDKARTDDGATPLYMASRNGHVDCVRVLIENGADVDKARTNDGTTPLYMASRNGHVDCVRMLIEKGADVDKSTTNNGTTPLSAASQNGHVDCVRVLIENGADVVKATTDDGATPLYVASHNGHVDCVRVLIENGADVDKAKTEIGVTPLFVASLNGHVDCVRVLIEKGADVDKATTNNGTTPLSVASHNGHVDCVRVLIEKGADVDKATTNNVTTPLSVASQKGHVDCVRVLIENGADVDKATTDDGATPLYVASQNDHVGCVRVLIENGADVDKARTNDGTTPLSMASHNGHVDCVRVLIENGADVDKARTDDGTTPLHMASQNGHVDCVRVLIENGADVNKATTDIGATPLLVASHNGHVDCVRVLIEKGADVDKAKTDNGMTPLSAASHNGHVDCVRVLIEKGADVDNATTDDGATPLLVASLNGHVDCVRLLIENGADVDKATTDDGATPLLVASLNGHVDCVRLLIEKGADVDKATTDDGATPLLVASLNGHIDCVRVLIENGADVDKARTNDGATPLYVASQNGHVGCVRVLIENCADVDKATTDDGATPLYVASQNGHVGCVRVLIENCADVDKATTDDGATPLYVAN</sequence>
<dbReference type="SMART" id="SM00220">
    <property type="entry name" value="S_TKc"/>
    <property type="match status" value="1"/>
</dbReference>
<dbReference type="PROSITE" id="PS50011">
    <property type="entry name" value="PROTEIN_KINASE_DOM"/>
    <property type="match status" value="1"/>
</dbReference>
<dbReference type="InterPro" id="IPR036770">
    <property type="entry name" value="Ankyrin_rpt-contain_sf"/>
</dbReference>
<dbReference type="SMART" id="SM00248">
    <property type="entry name" value="ANK"/>
    <property type="match status" value="28"/>
</dbReference>
<dbReference type="Gene3D" id="1.10.510.10">
    <property type="entry name" value="Transferase(Phosphotransferase) domain 1"/>
    <property type="match status" value="1"/>
</dbReference>
<dbReference type="InterPro" id="IPR008271">
    <property type="entry name" value="Ser/Thr_kinase_AS"/>
</dbReference>
<dbReference type="PANTHER" id="PTHR24123">
    <property type="entry name" value="ANKYRIN REPEAT-CONTAINING"/>
    <property type="match status" value="1"/>
</dbReference>
<keyword evidence="7" id="KW-1185">Reference proteome</keyword>
<evidence type="ECO:0000259" key="5">
    <source>
        <dbReference type="PROSITE" id="PS50011"/>
    </source>
</evidence>
<feature type="repeat" description="ANK" evidence="3">
    <location>
        <begin position="1405"/>
        <end position="1437"/>
    </location>
</feature>
<feature type="repeat" description="ANK" evidence="3">
    <location>
        <begin position="1473"/>
        <end position="1505"/>
    </location>
</feature>
<feature type="repeat" description="ANK" evidence="3">
    <location>
        <begin position="1575"/>
        <end position="1607"/>
    </location>
</feature>
<keyword evidence="4" id="KW-0175">Coiled coil</keyword>
<feature type="repeat" description="ANK" evidence="3">
    <location>
        <begin position="1915"/>
        <end position="1947"/>
    </location>
</feature>
<gene>
    <name evidence="6" type="ORF">CTAYLR_003449</name>
</gene>
<dbReference type="InterPro" id="IPR011009">
    <property type="entry name" value="Kinase-like_dom_sf"/>
</dbReference>
<dbReference type="Gene3D" id="1.20.930.20">
    <property type="entry name" value="Adaptor protein Cbl, N-terminal domain"/>
    <property type="match status" value="1"/>
</dbReference>
<dbReference type="Pfam" id="PF13637">
    <property type="entry name" value="Ank_4"/>
    <property type="match status" value="1"/>
</dbReference>
<dbReference type="GO" id="GO:0004672">
    <property type="term" value="F:protein kinase activity"/>
    <property type="evidence" value="ECO:0007669"/>
    <property type="project" value="InterPro"/>
</dbReference>
<feature type="repeat" description="ANK" evidence="3">
    <location>
        <begin position="2085"/>
        <end position="2117"/>
    </location>
</feature>
<dbReference type="Gene3D" id="1.25.40.20">
    <property type="entry name" value="Ankyrin repeat-containing domain"/>
    <property type="match status" value="9"/>
</dbReference>
<dbReference type="Pfam" id="PF00069">
    <property type="entry name" value="Pkinase"/>
    <property type="match status" value="1"/>
</dbReference>
<feature type="repeat" description="ANK" evidence="3">
    <location>
        <begin position="1371"/>
        <end position="1403"/>
    </location>
</feature>
<keyword evidence="1" id="KW-0677">Repeat</keyword>